<dbReference type="EMBL" id="CADCWE010000043">
    <property type="protein sequence ID" value="CAA9528765.1"/>
    <property type="molecule type" value="Genomic_DNA"/>
</dbReference>
<dbReference type="GO" id="GO:0000160">
    <property type="term" value="P:phosphorelay signal transduction system"/>
    <property type="evidence" value="ECO:0007669"/>
    <property type="project" value="InterPro"/>
</dbReference>
<keyword evidence="1 2" id="KW-0597">Phosphoprotein</keyword>
<dbReference type="InterPro" id="IPR011006">
    <property type="entry name" value="CheY-like_superfamily"/>
</dbReference>
<gene>
    <name evidence="4" type="ORF">AVDCRST_MAG73-734</name>
</gene>
<dbReference type="InterPro" id="IPR001789">
    <property type="entry name" value="Sig_transdc_resp-reg_receiver"/>
</dbReference>
<organism evidence="4">
    <name type="scientific">uncultured Thermomicrobiales bacterium</name>
    <dbReference type="NCBI Taxonomy" id="1645740"/>
    <lineage>
        <taxon>Bacteria</taxon>
        <taxon>Pseudomonadati</taxon>
        <taxon>Thermomicrobiota</taxon>
        <taxon>Thermomicrobia</taxon>
        <taxon>Thermomicrobiales</taxon>
        <taxon>environmental samples</taxon>
    </lineage>
</organism>
<feature type="modified residue" description="4-aspartylphosphate" evidence="2">
    <location>
        <position position="95"/>
    </location>
</feature>
<proteinExistence type="predicted"/>
<dbReference type="PANTHER" id="PTHR44591:SF3">
    <property type="entry name" value="RESPONSE REGULATORY DOMAIN-CONTAINING PROTEIN"/>
    <property type="match status" value="1"/>
</dbReference>
<dbReference type="PANTHER" id="PTHR44591">
    <property type="entry name" value="STRESS RESPONSE REGULATOR PROTEIN 1"/>
    <property type="match status" value="1"/>
</dbReference>
<reference evidence="4" key="1">
    <citation type="submission" date="2020-02" db="EMBL/GenBank/DDBJ databases">
        <authorList>
            <person name="Meier V. D."/>
        </authorList>
    </citation>
    <scope>NUCLEOTIDE SEQUENCE</scope>
    <source>
        <strain evidence="4">AVDCRST_MAG73</strain>
    </source>
</reference>
<evidence type="ECO:0000256" key="1">
    <source>
        <dbReference type="ARBA" id="ARBA00022553"/>
    </source>
</evidence>
<protein>
    <recommendedName>
        <fullName evidence="3">Response regulatory domain-containing protein</fullName>
    </recommendedName>
</protein>
<dbReference type="SUPFAM" id="SSF52172">
    <property type="entry name" value="CheY-like"/>
    <property type="match status" value="1"/>
</dbReference>
<evidence type="ECO:0000256" key="2">
    <source>
        <dbReference type="PROSITE-ProRule" id="PRU00169"/>
    </source>
</evidence>
<evidence type="ECO:0000259" key="3">
    <source>
        <dbReference type="PROSITE" id="PS50110"/>
    </source>
</evidence>
<dbReference type="Pfam" id="PF00072">
    <property type="entry name" value="Response_reg"/>
    <property type="match status" value="1"/>
</dbReference>
<accession>A0A6J4TNX9</accession>
<dbReference type="Gene3D" id="3.40.50.2300">
    <property type="match status" value="1"/>
</dbReference>
<dbReference type="AlphaFoldDB" id="A0A6J4TNX9"/>
<dbReference type="SMART" id="SM00448">
    <property type="entry name" value="REC"/>
    <property type="match status" value="1"/>
</dbReference>
<name>A0A6J4TNX9_9BACT</name>
<dbReference type="InterPro" id="IPR050595">
    <property type="entry name" value="Bact_response_regulator"/>
</dbReference>
<sequence>MSMGHGYASNGVRAPVHVGFPPLPSMDRFVQGGPFPIGDRTGRRGIVLVADDEPHIVDLLALLLEDEGYIVLRAYDGEQAWDLALQARPDLVISDVMMPRLGGPGLFRRLRGTRGFDRTPVILMSAVPSSATEKGAQFIAKPFDIERVVDLVAAELAAA</sequence>
<feature type="domain" description="Response regulatory" evidence="3">
    <location>
        <begin position="46"/>
        <end position="156"/>
    </location>
</feature>
<evidence type="ECO:0000313" key="4">
    <source>
        <dbReference type="EMBL" id="CAA9528765.1"/>
    </source>
</evidence>
<dbReference type="PROSITE" id="PS50110">
    <property type="entry name" value="RESPONSE_REGULATORY"/>
    <property type="match status" value="1"/>
</dbReference>